<evidence type="ECO:0000256" key="3">
    <source>
        <dbReference type="ARBA" id="ARBA00022593"/>
    </source>
</evidence>
<evidence type="ECO:0000256" key="9">
    <source>
        <dbReference type="ARBA" id="ARBA00034920"/>
    </source>
</evidence>
<sequence length="1059" mass="114273">MKRVRAKLRLLPDPVSSGCGDSNGLRVRISRNVAEKLSVGDGTTDGTLALVAPENVSLTCPGLFVHYEVVDDREVPSSASSGTSIALFVTRDFLKRRRGWEDGQAVDVLCGVRCPRLTKVSLLARSADAYAKLNSADLWEALGGGAGSDGVLCRMDDSLAAFGGDTVLVVDCEPTRQGLIVAETQVVVIRPSLEYTPAGDGAPCDDVVKLAGTILYTSRILQSTHRTKRDRSVAAGIAASARRRTPGFLRVHILPQLPEHEIPATTDPLNCVFLGQSTMASLGLSEGSWAQAWLQEQGGRSSTSSEPQLKRWVAIWSMERLHMMESELASSITQEDAAYLSPHLWFHLHDRDRPALLVRPTARLHLEPLAGSNKGGLPASAQEFNLAIVRSPLYSHTIECTALLKEHFSRPRYICNGDIVTINLRGSPCSEEYLPDGSSQRNHVVFFKATQLVGPDNSVPGYFCDTSTRLYQAGTKGCYVPAAMAAYHRSWAPHPIWDAPQPPHLAPIVERLQTILLPFLQSGPLRERVAPCVLLSGSRGSGKRTTLTALTRSLGLHHYQVNCQQLLGDTAAAAETRIRHTLMRAQLYTPCLLQLSNVEVFSLDRDVGSGGDPRVVRCLGDTLRALNGESDEPPVAVVATTAADPDTLHPDLAPLFLHSIEIPYPNEEGRAQLLDALLWSLPKNNSVDISYLAQRTAGFNLGDLCALVGQATARAYARITSSGSSGGQQSEEGWEAGVCVAGPLLVQADLESALEWLQGSQAQAVGAPRIPCVHWEDVGGLAEAKRTLTDTLQLPLRHPQLLDAGLKRSGVLLYGPPGTGKTLLAKAVATECALSFLSVKGPELINMYVGQSEENVRAVFARARSAAPCVIFFDELDSLAPNRGRSGDSGGVMDRVVSQLLAEMDGLNKSADVFVIGATNRPDLLDPAILRPGRFDQLLYVGIPSDKESQLKILKALTRKFRFAEGLDLASVVEECPPGLTGADFYSLSSSAMVLATRRHIDQLERGVIAADNHHVVVTLEDFRAALKDLVPSVSPAELARYKDIREKLASPKAVAVTT</sequence>
<dbReference type="InterPro" id="IPR003960">
    <property type="entry name" value="ATPase_AAA_CS"/>
</dbReference>
<dbReference type="InterPro" id="IPR027417">
    <property type="entry name" value="P-loop_NTPase"/>
</dbReference>
<dbReference type="GO" id="GO:0016558">
    <property type="term" value="P:protein import into peroxisome matrix"/>
    <property type="evidence" value="ECO:0007669"/>
    <property type="project" value="TreeGrafter"/>
</dbReference>
<accession>A0A131YWW8</accession>
<dbReference type="SUPFAM" id="SSF52540">
    <property type="entry name" value="P-loop containing nucleoside triphosphate hydrolases"/>
    <property type="match status" value="2"/>
</dbReference>
<keyword evidence="5" id="KW-0378">Hydrolase</keyword>
<dbReference type="Gene3D" id="1.10.8.60">
    <property type="match status" value="2"/>
</dbReference>
<dbReference type="AlphaFoldDB" id="A0A131YWW8"/>
<dbReference type="FunFam" id="3.40.50.300:FF:000109">
    <property type="entry name" value="Peroxisomal biogenesis factor 6"/>
    <property type="match status" value="1"/>
</dbReference>
<dbReference type="Pfam" id="PF00004">
    <property type="entry name" value="AAA"/>
    <property type="match status" value="2"/>
</dbReference>
<dbReference type="CDD" id="cd19527">
    <property type="entry name" value="RecA-like_PEX6_r2"/>
    <property type="match status" value="1"/>
</dbReference>
<dbReference type="SMART" id="SM00382">
    <property type="entry name" value="AAA"/>
    <property type="match status" value="2"/>
</dbReference>
<protein>
    <recommendedName>
        <fullName evidence="8">Peroxisomal ATPase PEX6</fullName>
    </recommendedName>
    <alternativeName>
        <fullName evidence="9">Peroxin-6</fullName>
    </alternativeName>
</protein>
<dbReference type="GO" id="GO:0016887">
    <property type="term" value="F:ATP hydrolysis activity"/>
    <property type="evidence" value="ECO:0007669"/>
    <property type="project" value="InterPro"/>
</dbReference>
<dbReference type="InterPro" id="IPR050168">
    <property type="entry name" value="AAA_ATPase_domain"/>
</dbReference>
<dbReference type="EMBL" id="GEDV01005100">
    <property type="protein sequence ID" value="JAP83457.1"/>
    <property type="molecule type" value="Transcribed_RNA"/>
</dbReference>
<keyword evidence="6" id="KW-0067">ATP-binding</keyword>
<name>A0A131YWW8_RHIAP</name>
<evidence type="ECO:0000256" key="4">
    <source>
        <dbReference type="ARBA" id="ARBA00022741"/>
    </source>
</evidence>
<dbReference type="PANTHER" id="PTHR23077:SF9">
    <property type="entry name" value="PEROXISOMAL ATPASE PEX6"/>
    <property type="match status" value="1"/>
</dbReference>
<organism evidence="12">
    <name type="scientific">Rhipicephalus appendiculatus</name>
    <name type="common">Brown ear tick</name>
    <dbReference type="NCBI Taxonomy" id="34631"/>
    <lineage>
        <taxon>Eukaryota</taxon>
        <taxon>Metazoa</taxon>
        <taxon>Ecdysozoa</taxon>
        <taxon>Arthropoda</taxon>
        <taxon>Chelicerata</taxon>
        <taxon>Arachnida</taxon>
        <taxon>Acari</taxon>
        <taxon>Parasitiformes</taxon>
        <taxon>Ixodida</taxon>
        <taxon>Ixodoidea</taxon>
        <taxon>Ixodidae</taxon>
        <taxon>Rhipicephalinae</taxon>
        <taxon>Rhipicephalus</taxon>
        <taxon>Rhipicephalus</taxon>
    </lineage>
</organism>
<dbReference type="InterPro" id="IPR003593">
    <property type="entry name" value="AAA+_ATPase"/>
</dbReference>
<feature type="domain" description="AAA+ ATPase" evidence="11">
    <location>
        <begin position="807"/>
        <end position="945"/>
    </location>
</feature>
<evidence type="ECO:0000256" key="8">
    <source>
        <dbReference type="ARBA" id="ARBA00034811"/>
    </source>
</evidence>
<evidence type="ECO:0000256" key="2">
    <source>
        <dbReference type="ARBA" id="ARBA00006914"/>
    </source>
</evidence>
<evidence type="ECO:0000256" key="6">
    <source>
        <dbReference type="ARBA" id="ARBA00022840"/>
    </source>
</evidence>
<feature type="domain" description="AAA+ ATPase" evidence="11">
    <location>
        <begin position="529"/>
        <end position="666"/>
    </location>
</feature>
<dbReference type="GO" id="GO:0005829">
    <property type="term" value="C:cytosol"/>
    <property type="evidence" value="ECO:0007669"/>
    <property type="project" value="TreeGrafter"/>
</dbReference>
<keyword evidence="4" id="KW-0547">Nucleotide-binding</keyword>
<proteinExistence type="inferred from homology"/>
<dbReference type="GO" id="GO:0005524">
    <property type="term" value="F:ATP binding"/>
    <property type="evidence" value="ECO:0007669"/>
    <property type="project" value="UniProtKB-KW"/>
</dbReference>
<dbReference type="GO" id="GO:0005778">
    <property type="term" value="C:peroxisomal membrane"/>
    <property type="evidence" value="ECO:0007669"/>
    <property type="project" value="TreeGrafter"/>
</dbReference>
<dbReference type="InterPro" id="IPR003959">
    <property type="entry name" value="ATPase_AAA_core"/>
</dbReference>
<evidence type="ECO:0000256" key="5">
    <source>
        <dbReference type="ARBA" id="ARBA00022801"/>
    </source>
</evidence>
<evidence type="ECO:0000313" key="12">
    <source>
        <dbReference type="EMBL" id="JAP83457.1"/>
    </source>
</evidence>
<dbReference type="InterPro" id="IPR047533">
    <property type="entry name" value="RecA-like_PEX6_r2"/>
</dbReference>
<evidence type="ECO:0000256" key="7">
    <source>
        <dbReference type="ARBA" id="ARBA00023136"/>
    </source>
</evidence>
<dbReference type="PANTHER" id="PTHR23077">
    <property type="entry name" value="AAA-FAMILY ATPASE"/>
    <property type="match status" value="1"/>
</dbReference>
<comment type="catalytic activity">
    <reaction evidence="10">
        <text>ATP + H2O = ADP + phosphate + H(+)</text>
        <dbReference type="Rhea" id="RHEA:13065"/>
        <dbReference type="ChEBI" id="CHEBI:15377"/>
        <dbReference type="ChEBI" id="CHEBI:15378"/>
        <dbReference type="ChEBI" id="CHEBI:30616"/>
        <dbReference type="ChEBI" id="CHEBI:43474"/>
        <dbReference type="ChEBI" id="CHEBI:456216"/>
    </reaction>
    <physiologicalReaction direction="left-to-right" evidence="10">
        <dbReference type="Rhea" id="RHEA:13066"/>
    </physiologicalReaction>
</comment>
<keyword evidence="7" id="KW-0472">Membrane</keyword>
<dbReference type="Gene3D" id="3.40.50.300">
    <property type="entry name" value="P-loop containing nucleotide triphosphate hydrolases"/>
    <property type="match status" value="2"/>
</dbReference>
<evidence type="ECO:0000256" key="10">
    <source>
        <dbReference type="ARBA" id="ARBA00048778"/>
    </source>
</evidence>
<dbReference type="PROSITE" id="PS00674">
    <property type="entry name" value="AAA"/>
    <property type="match status" value="1"/>
</dbReference>
<keyword evidence="3" id="KW-0962">Peroxisome biogenesis</keyword>
<reference evidence="12" key="1">
    <citation type="journal article" date="2016" name="Ticks Tick Borne Dis.">
        <title>De novo assembly and annotation of the salivary gland transcriptome of Rhipicephalus appendiculatus male and female ticks during blood feeding.</title>
        <authorList>
            <person name="de Castro M.H."/>
            <person name="de Klerk D."/>
            <person name="Pienaar R."/>
            <person name="Latif A.A."/>
            <person name="Rees D.J."/>
            <person name="Mans B.J."/>
        </authorList>
    </citation>
    <scope>NUCLEOTIDE SEQUENCE</scope>
    <source>
        <tissue evidence="12">Salivary glands</tissue>
    </source>
</reference>
<comment type="similarity">
    <text evidence="2">Belongs to the AAA ATPase family.</text>
</comment>
<comment type="subcellular location">
    <subcellularLocation>
        <location evidence="1">Membrane</location>
    </subcellularLocation>
</comment>
<evidence type="ECO:0000259" key="11">
    <source>
        <dbReference type="SMART" id="SM00382"/>
    </source>
</evidence>
<evidence type="ECO:0000256" key="1">
    <source>
        <dbReference type="ARBA" id="ARBA00004370"/>
    </source>
</evidence>